<comment type="catalytic activity">
    <reaction evidence="6">
        <text>(6S)-NADHX + ADP = AMP + phosphate + NADH + H(+)</text>
        <dbReference type="Rhea" id="RHEA:32223"/>
        <dbReference type="ChEBI" id="CHEBI:15378"/>
        <dbReference type="ChEBI" id="CHEBI:43474"/>
        <dbReference type="ChEBI" id="CHEBI:57945"/>
        <dbReference type="ChEBI" id="CHEBI:64074"/>
        <dbReference type="ChEBI" id="CHEBI:456215"/>
        <dbReference type="ChEBI" id="CHEBI:456216"/>
        <dbReference type="EC" id="4.2.1.136"/>
    </reaction>
</comment>
<dbReference type="RefSeq" id="WP_201082998.1">
    <property type="nucleotide sequence ID" value="NZ_CP067422.1"/>
</dbReference>
<sequence>MTEATKITAELLRGMPLPEPSGSVDKKARGSVLVVAGSVEVPGAALLAGTAALRAGAGKLQIATCSSVALHLGLAVPEALVLGLPETPSGGIRPESADLLCERGKRNDAVLLGPGMMDKEAVAALTTGMVNSLEGPALVIDAEALVCLDTLREPLCRREGRTIITPHAGEMASLLEIGRDAVEADPLATARRVATEFSMVVALKGGCTHIVDPDGNAWFYESGNVGLATSGSGDTLAGVVAGLVARGAEPAQATIWAVYLHGQAGNRLARSRGPMGFLARELLAEIPGIMAELAPAR</sequence>
<dbReference type="PROSITE" id="PS51383">
    <property type="entry name" value="YJEF_C_3"/>
    <property type="match status" value="1"/>
</dbReference>
<dbReference type="SUPFAM" id="SSF53613">
    <property type="entry name" value="Ribokinase-like"/>
    <property type="match status" value="1"/>
</dbReference>
<evidence type="ECO:0000256" key="1">
    <source>
        <dbReference type="ARBA" id="ARBA00022741"/>
    </source>
</evidence>
<proteinExistence type="inferred from homology"/>
<dbReference type="CDD" id="cd01171">
    <property type="entry name" value="YXKO-related"/>
    <property type="match status" value="1"/>
</dbReference>
<evidence type="ECO:0000256" key="3">
    <source>
        <dbReference type="ARBA" id="ARBA00022857"/>
    </source>
</evidence>
<dbReference type="NCBIfam" id="TIGR00196">
    <property type="entry name" value="yjeF_cterm"/>
    <property type="match status" value="1"/>
</dbReference>
<feature type="binding site" evidence="6">
    <location>
        <position position="115"/>
    </location>
    <ligand>
        <name>(6S)-NADPHX</name>
        <dbReference type="ChEBI" id="CHEBI:64076"/>
    </ligand>
</feature>
<evidence type="ECO:0000256" key="6">
    <source>
        <dbReference type="HAMAP-Rule" id="MF_01965"/>
    </source>
</evidence>
<dbReference type="InterPro" id="IPR000631">
    <property type="entry name" value="CARKD"/>
</dbReference>
<comment type="similarity">
    <text evidence="6">Belongs to the NnrD/CARKD family.</text>
</comment>
<keyword evidence="9" id="KW-1185">Reference proteome</keyword>
<feature type="binding site" evidence="6">
    <location>
        <position position="233"/>
    </location>
    <ligand>
        <name>AMP</name>
        <dbReference type="ChEBI" id="CHEBI:456215"/>
    </ligand>
</feature>
<reference evidence="8" key="1">
    <citation type="submission" date="2021-02" db="EMBL/GenBank/DDBJ databases">
        <title>Skermanella TT6 skin isolate.</title>
        <authorList>
            <person name="Lee K."/>
            <person name="Ganzorig M."/>
        </authorList>
    </citation>
    <scope>NUCLEOTIDE SEQUENCE</scope>
    <source>
        <strain evidence="8">TT6</strain>
    </source>
</reference>
<comment type="function">
    <text evidence="6">Catalyzes the dehydration of the S-form of NAD(P)HX at the expense of ADP, which is converted to AMP. Together with NAD(P)HX epimerase, which catalyzes the epimerization of the S- and R-forms, the enzyme allows the repair of both epimers of NAD(P)HX, a damaged form of NAD(P)H that is a result of enzymatic or heat-dependent hydration.</text>
</comment>
<feature type="binding site" evidence="6">
    <location>
        <begin position="204"/>
        <end position="208"/>
    </location>
    <ligand>
        <name>AMP</name>
        <dbReference type="ChEBI" id="CHEBI:456215"/>
    </ligand>
</feature>
<dbReference type="PANTHER" id="PTHR12592">
    <property type="entry name" value="ATP-DEPENDENT (S)-NAD(P)H-HYDRATE DEHYDRATASE FAMILY MEMBER"/>
    <property type="match status" value="1"/>
</dbReference>
<evidence type="ECO:0000256" key="2">
    <source>
        <dbReference type="ARBA" id="ARBA00022840"/>
    </source>
</evidence>
<comment type="subunit">
    <text evidence="6">Homotetramer.</text>
</comment>
<feature type="binding site" evidence="6">
    <location>
        <position position="44"/>
    </location>
    <ligand>
        <name>(6S)-NADPHX</name>
        <dbReference type="ChEBI" id="CHEBI:64076"/>
    </ligand>
</feature>
<organism evidence="8 9">
    <name type="scientific">Skermanella cutis</name>
    <dbReference type="NCBI Taxonomy" id="2775420"/>
    <lineage>
        <taxon>Bacteria</taxon>
        <taxon>Pseudomonadati</taxon>
        <taxon>Pseudomonadota</taxon>
        <taxon>Alphaproteobacteria</taxon>
        <taxon>Rhodospirillales</taxon>
        <taxon>Azospirillaceae</taxon>
        <taxon>Skermanella</taxon>
    </lineage>
</organism>
<keyword evidence="1 6" id="KW-0547">Nucleotide-binding</keyword>
<evidence type="ECO:0000256" key="4">
    <source>
        <dbReference type="ARBA" id="ARBA00023027"/>
    </source>
</evidence>
<name>A0ABX7BGD4_9PROT</name>
<feature type="binding site" evidence="6">
    <location>
        <position position="167"/>
    </location>
    <ligand>
        <name>(6S)-NADPHX</name>
        <dbReference type="ChEBI" id="CHEBI:64076"/>
    </ligand>
</feature>
<protein>
    <recommendedName>
        <fullName evidence="6">ADP-dependent (S)-NAD(P)H-hydrate dehydratase</fullName>
        <ecNumber evidence="6">4.2.1.136</ecNumber>
    </recommendedName>
    <alternativeName>
        <fullName evidence="6">ADP-dependent NAD(P)HX dehydratase</fullName>
    </alternativeName>
</protein>
<dbReference type="PANTHER" id="PTHR12592:SF0">
    <property type="entry name" value="ATP-DEPENDENT (S)-NAD(P)H-HYDRATE DEHYDRATASE"/>
    <property type="match status" value="1"/>
</dbReference>
<dbReference type="Pfam" id="PF01256">
    <property type="entry name" value="Carb_kinase"/>
    <property type="match status" value="1"/>
</dbReference>
<keyword evidence="4 6" id="KW-0520">NAD</keyword>
<dbReference type="InterPro" id="IPR029056">
    <property type="entry name" value="Ribokinase-like"/>
</dbReference>
<evidence type="ECO:0000313" key="8">
    <source>
        <dbReference type="EMBL" id="QQP93427.1"/>
    </source>
</evidence>
<keyword evidence="3 6" id="KW-0521">NADP</keyword>
<accession>A0ABX7BGD4</accession>
<comment type="catalytic activity">
    <reaction evidence="6">
        <text>(6S)-NADPHX + ADP = AMP + phosphate + NADPH + H(+)</text>
        <dbReference type="Rhea" id="RHEA:32235"/>
        <dbReference type="ChEBI" id="CHEBI:15378"/>
        <dbReference type="ChEBI" id="CHEBI:43474"/>
        <dbReference type="ChEBI" id="CHEBI:57783"/>
        <dbReference type="ChEBI" id="CHEBI:64076"/>
        <dbReference type="ChEBI" id="CHEBI:456215"/>
        <dbReference type="ChEBI" id="CHEBI:456216"/>
        <dbReference type="EC" id="4.2.1.136"/>
    </reaction>
</comment>
<feature type="binding site" evidence="6">
    <location>
        <position position="234"/>
    </location>
    <ligand>
        <name>(6S)-NADPHX</name>
        <dbReference type="ChEBI" id="CHEBI:64076"/>
    </ligand>
</feature>
<keyword evidence="8" id="KW-0614">Plasmid</keyword>
<dbReference type="Gene3D" id="3.40.1190.20">
    <property type="match status" value="1"/>
</dbReference>
<geneLocation type="plasmid" evidence="8 9">
    <name>pTT6-2</name>
</geneLocation>
<feature type="domain" description="YjeF C-terminal" evidence="7">
    <location>
        <begin position="9"/>
        <end position="293"/>
    </location>
</feature>
<evidence type="ECO:0000313" key="9">
    <source>
        <dbReference type="Proteomes" id="UP000595197"/>
    </source>
</evidence>
<dbReference type="Proteomes" id="UP000595197">
    <property type="component" value="Plasmid pTT6-2"/>
</dbReference>
<comment type="cofactor">
    <cofactor evidence="6">
        <name>Mg(2+)</name>
        <dbReference type="ChEBI" id="CHEBI:18420"/>
    </cofactor>
</comment>
<keyword evidence="2 6" id="KW-0067">ATP-binding</keyword>
<dbReference type="HAMAP" id="MF_01965">
    <property type="entry name" value="NADHX_dehydratase"/>
    <property type="match status" value="1"/>
</dbReference>
<keyword evidence="5 6" id="KW-0456">Lyase</keyword>
<dbReference type="EMBL" id="CP067422">
    <property type="protein sequence ID" value="QQP93427.1"/>
    <property type="molecule type" value="Genomic_DNA"/>
</dbReference>
<evidence type="ECO:0000259" key="7">
    <source>
        <dbReference type="PROSITE" id="PS51383"/>
    </source>
</evidence>
<evidence type="ECO:0000256" key="5">
    <source>
        <dbReference type="ARBA" id="ARBA00023239"/>
    </source>
</evidence>
<dbReference type="EC" id="4.2.1.136" evidence="6"/>
<gene>
    <name evidence="6" type="primary">nnrD</name>
    <name evidence="8" type="ORF">IGS68_32910</name>
</gene>